<evidence type="ECO:0000256" key="10">
    <source>
        <dbReference type="PROSITE-ProRule" id="PRU01360"/>
    </source>
</evidence>
<dbReference type="OrthoDB" id="9760333at2"/>
<dbReference type="CDD" id="cd01347">
    <property type="entry name" value="ligand_gated_channel"/>
    <property type="match status" value="1"/>
</dbReference>
<proteinExistence type="inferred from homology"/>
<comment type="subcellular location">
    <subcellularLocation>
        <location evidence="1 10">Cell outer membrane</location>
        <topology evidence="1 10">Multi-pass membrane protein</topology>
    </subcellularLocation>
</comment>
<dbReference type="Gene3D" id="2.40.170.20">
    <property type="entry name" value="TonB-dependent receptor, beta-barrel domain"/>
    <property type="match status" value="1"/>
</dbReference>
<dbReference type="PANTHER" id="PTHR32552">
    <property type="entry name" value="FERRICHROME IRON RECEPTOR-RELATED"/>
    <property type="match status" value="1"/>
</dbReference>
<dbReference type="GO" id="GO:0015891">
    <property type="term" value="P:siderophore transport"/>
    <property type="evidence" value="ECO:0007669"/>
    <property type="project" value="InterPro"/>
</dbReference>
<comment type="caution">
    <text evidence="14">The sequence shown here is derived from an EMBL/GenBank/DDBJ whole genome shotgun (WGS) entry which is preliminary data.</text>
</comment>
<keyword evidence="5 10" id="KW-0812">Transmembrane</keyword>
<organism evidence="14 15">
    <name type="scientific">Sphingomonas pokkalii</name>
    <dbReference type="NCBI Taxonomy" id="2175090"/>
    <lineage>
        <taxon>Bacteria</taxon>
        <taxon>Pseudomonadati</taxon>
        <taxon>Pseudomonadota</taxon>
        <taxon>Alphaproteobacteria</taxon>
        <taxon>Sphingomonadales</taxon>
        <taxon>Sphingomonadaceae</taxon>
        <taxon>Sphingomonas</taxon>
    </lineage>
</organism>
<evidence type="ECO:0000256" key="2">
    <source>
        <dbReference type="ARBA" id="ARBA00009810"/>
    </source>
</evidence>
<keyword evidence="6 11" id="KW-0798">TonB box</keyword>
<dbReference type="InterPro" id="IPR012910">
    <property type="entry name" value="Plug_dom"/>
</dbReference>
<dbReference type="PROSITE" id="PS52016">
    <property type="entry name" value="TONB_DEPENDENT_REC_3"/>
    <property type="match status" value="1"/>
</dbReference>
<keyword evidence="4 10" id="KW-1134">Transmembrane beta strand</keyword>
<dbReference type="AlphaFoldDB" id="A0A2U0SG89"/>
<feature type="domain" description="TonB-dependent receptor plug" evidence="13">
    <location>
        <begin position="95"/>
        <end position="198"/>
    </location>
</feature>
<keyword evidence="15" id="KW-1185">Reference proteome</keyword>
<evidence type="ECO:0000256" key="8">
    <source>
        <dbReference type="ARBA" id="ARBA00023170"/>
    </source>
</evidence>
<name>A0A2U0SG89_9SPHN</name>
<dbReference type="InterPro" id="IPR010105">
    <property type="entry name" value="TonB_sidphr_rcpt"/>
</dbReference>
<keyword evidence="9 10" id="KW-0998">Cell outer membrane</keyword>
<evidence type="ECO:0000256" key="5">
    <source>
        <dbReference type="ARBA" id="ARBA00022692"/>
    </source>
</evidence>
<evidence type="ECO:0000313" key="14">
    <source>
        <dbReference type="EMBL" id="PVX30393.1"/>
    </source>
</evidence>
<dbReference type="InterPro" id="IPR036942">
    <property type="entry name" value="Beta-barrel_TonB_sf"/>
</dbReference>
<feature type="domain" description="TonB-dependent receptor-like beta-barrel" evidence="12">
    <location>
        <begin position="270"/>
        <end position="725"/>
    </location>
</feature>
<reference evidence="14 15" key="1">
    <citation type="submission" date="2018-05" db="EMBL/GenBank/DDBJ databases">
        <title>Description of Sphingomonas pokkalii sp nov, isolated from the rhizosphere of saline tolerant pokkali rice and its draft genome analysis.</title>
        <authorList>
            <person name="Menon R."/>
            <person name="Kumari S."/>
            <person name="Rameshkumar N."/>
        </authorList>
    </citation>
    <scope>NUCLEOTIDE SEQUENCE [LARGE SCALE GENOMIC DNA]</scope>
    <source>
        <strain evidence="14 15">L3B27</strain>
    </source>
</reference>
<dbReference type="Pfam" id="PF07715">
    <property type="entry name" value="Plug"/>
    <property type="match status" value="1"/>
</dbReference>
<dbReference type="EMBL" id="QENQ01000001">
    <property type="protein sequence ID" value="PVX30393.1"/>
    <property type="molecule type" value="Genomic_DNA"/>
</dbReference>
<dbReference type="Gene3D" id="2.170.130.10">
    <property type="entry name" value="TonB-dependent receptor, plug domain"/>
    <property type="match status" value="1"/>
</dbReference>
<dbReference type="GO" id="GO:0038023">
    <property type="term" value="F:signaling receptor activity"/>
    <property type="evidence" value="ECO:0007669"/>
    <property type="project" value="InterPro"/>
</dbReference>
<protein>
    <submittedName>
        <fullName evidence="14">TonB-dependent siderophore receptor</fullName>
    </submittedName>
</protein>
<evidence type="ECO:0000256" key="3">
    <source>
        <dbReference type="ARBA" id="ARBA00022448"/>
    </source>
</evidence>
<evidence type="ECO:0000256" key="1">
    <source>
        <dbReference type="ARBA" id="ARBA00004571"/>
    </source>
</evidence>
<evidence type="ECO:0000259" key="12">
    <source>
        <dbReference type="Pfam" id="PF00593"/>
    </source>
</evidence>
<evidence type="ECO:0000256" key="6">
    <source>
        <dbReference type="ARBA" id="ARBA00023077"/>
    </source>
</evidence>
<keyword evidence="8 14" id="KW-0675">Receptor</keyword>
<evidence type="ECO:0000259" key="13">
    <source>
        <dbReference type="Pfam" id="PF07715"/>
    </source>
</evidence>
<dbReference type="SUPFAM" id="SSF56935">
    <property type="entry name" value="Porins"/>
    <property type="match status" value="1"/>
</dbReference>
<evidence type="ECO:0000256" key="4">
    <source>
        <dbReference type="ARBA" id="ARBA00022452"/>
    </source>
</evidence>
<evidence type="ECO:0000256" key="7">
    <source>
        <dbReference type="ARBA" id="ARBA00023136"/>
    </source>
</evidence>
<comment type="similarity">
    <text evidence="2 10 11">Belongs to the TonB-dependent receptor family.</text>
</comment>
<dbReference type="Pfam" id="PF00593">
    <property type="entry name" value="TonB_dep_Rec_b-barrel"/>
    <property type="match status" value="1"/>
</dbReference>
<dbReference type="Proteomes" id="UP000245890">
    <property type="component" value="Unassembled WGS sequence"/>
</dbReference>
<dbReference type="PANTHER" id="PTHR32552:SF90">
    <property type="entry name" value="METAL-PSEUDOPALINE RECEPTOR CNTO"/>
    <property type="match status" value="1"/>
</dbReference>
<keyword evidence="3 10" id="KW-0813">Transport</keyword>
<accession>A0A2U0SG89</accession>
<evidence type="ECO:0000313" key="15">
    <source>
        <dbReference type="Proteomes" id="UP000245890"/>
    </source>
</evidence>
<evidence type="ECO:0000256" key="9">
    <source>
        <dbReference type="ARBA" id="ARBA00023237"/>
    </source>
</evidence>
<dbReference type="InterPro" id="IPR000531">
    <property type="entry name" value="Beta-barrel_TonB"/>
</dbReference>
<dbReference type="InterPro" id="IPR037066">
    <property type="entry name" value="Plug_dom_sf"/>
</dbReference>
<keyword evidence="7 10" id="KW-0472">Membrane</keyword>
<dbReference type="GO" id="GO:0009279">
    <property type="term" value="C:cell outer membrane"/>
    <property type="evidence" value="ECO:0007669"/>
    <property type="project" value="UniProtKB-SubCell"/>
</dbReference>
<sequence length="756" mass="82605">MKRTLQHLIVAAGSRIRGVDIPVCRDPCRRPNQSGDSALLRSVRTGALAGALPAAVLLSCSPAFAQTEQEVRADGEREEITVTGVRQSYRGNFALREIPQSIAMIDEQLLQEQNITRLTDALDLNASVARQNTLGGLWDAFAIRGFAGDENLPSGYLVNGFNAGRGFSGQRDVAGIERIEILKGPAAALLGRGEPGGTINLVTKQAQLGRSFGSAALQYGSFDRVRAEGDANIALTGGVTARLIGYVEDGDTFRDTIRQKRWGLLPSFGFALGANTRVTYDFEWTRVETPFDRGIVVLGGNFDTVPRSRFLGEPGDGDTVARATGHQLRLQHDFNDRWSLSIGASRRDTLLTGFSSDAELTASRQKLFVDGRSLSRQRRSRRYDAGQTVVRAEISGDFETGPLRHRVIVGADHDRFVYDQLFTRVRPPLVSSAPSDRAGYVIDLLNPVYGRFPLPTPTVNTDRRDLQQASGAYVQDQISVTDRLQIRVGGRYDHLLLRTDNDLTRMTSRRARGRFSPQAGIVYRLSDPLSLYASYGEGYRANVGTDAAGLIFEPETTRSMEAGIKLAAFGGRLNGTIAVFEMNKRNVLASDTNNPGFSVAIGKARSRGVEVDLNGKLPGGFDLLLSYAYVDAEARSNVLDANFSFQVHPGDRLINIPDHTLNLQLARDVTIAGRKARFGGGVQYVGERSGETGTRFTLPAHTLARAFGEVELTDRVQLFGTVSNLFDVHWYANSYSPLWVQPGAPRTATIGLRATF</sequence>
<evidence type="ECO:0000256" key="11">
    <source>
        <dbReference type="RuleBase" id="RU003357"/>
    </source>
</evidence>
<gene>
    <name evidence="14" type="ORF">DD559_14445</name>
</gene>
<dbReference type="InterPro" id="IPR039426">
    <property type="entry name" value="TonB-dep_rcpt-like"/>
</dbReference>
<dbReference type="GO" id="GO:0015344">
    <property type="term" value="F:siderophore uptake transmembrane transporter activity"/>
    <property type="evidence" value="ECO:0007669"/>
    <property type="project" value="TreeGrafter"/>
</dbReference>
<dbReference type="NCBIfam" id="TIGR01783">
    <property type="entry name" value="TonB-siderophor"/>
    <property type="match status" value="1"/>
</dbReference>